<dbReference type="Gene3D" id="2.160.20.10">
    <property type="entry name" value="Single-stranded right-handed beta-helix, Pectin lyase-like"/>
    <property type="match status" value="1"/>
</dbReference>
<dbReference type="InterPro" id="IPR008397">
    <property type="entry name" value="Alginate_lyase_dom"/>
</dbReference>
<dbReference type="SMART" id="SM00710">
    <property type="entry name" value="PbH1"/>
    <property type="match status" value="6"/>
</dbReference>
<proteinExistence type="predicted"/>
<evidence type="ECO:0000256" key="4">
    <source>
        <dbReference type="ARBA" id="ARBA00023239"/>
    </source>
</evidence>
<dbReference type="PANTHER" id="PTHR39210">
    <property type="entry name" value="HEPARIN-SULFATE LYASE"/>
    <property type="match status" value="1"/>
</dbReference>
<feature type="signal peptide" evidence="6">
    <location>
        <begin position="1"/>
        <end position="23"/>
    </location>
</feature>
<dbReference type="SUPFAM" id="SSF48230">
    <property type="entry name" value="Chondroitin AC/alginate lyase"/>
    <property type="match status" value="2"/>
</dbReference>
<name>G0J4I2_CYCMS</name>
<dbReference type="RefSeq" id="WP_014022702.1">
    <property type="nucleotide sequence ID" value="NC_015914.1"/>
</dbReference>
<evidence type="ECO:0000256" key="5">
    <source>
        <dbReference type="SAM" id="MobiDB-lite"/>
    </source>
</evidence>
<dbReference type="InterPro" id="IPR012480">
    <property type="entry name" value="Hepar_II_III_C"/>
</dbReference>
<feature type="domain" description="Heparinase II/III-like C-terminal" evidence="8">
    <location>
        <begin position="1049"/>
        <end position="1247"/>
    </location>
</feature>
<feature type="region of interest" description="Disordered" evidence="5">
    <location>
        <begin position="483"/>
        <end position="503"/>
    </location>
</feature>
<organism evidence="11 12">
    <name type="scientific">Cyclobacterium marinum (strain ATCC 25205 / DSM 745 / LMG 13164 / NCIMB 1802)</name>
    <name type="common">Flectobacillus marinus</name>
    <dbReference type="NCBI Taxonomy" id="880070"/>
    <lineage>
        <taxon>Bacteria</taxon>
        <taxon>Pseudomonadati</taxon>
        <taxon>Bacteroidota</taxon>
        <taxon>Cytophagia</taxon>
        <taxon>Cytophagales</taxon>
        <taxon>Cyclobacteriaceae</taxon>
        <taxon>Cyclobacterium</taxon>
    </lineage>
</organism>
<feature type="domain" description="Alginate lyase" evidence="7">
    <location>
        <begin position="97"/>
        <end position="304"/>
    </location>
</feature>
<dbReference type="STRING" id="880070.Cycma_4737"/>
<keyword evidence="12" id="KW-1185">Reference proteome</keyword>
<dbReference type="Proteomes" id="UP000001635">
    <property type="component" value="Chromosome"/>
</dbReference>
<evidence type="ECO:0000259" key="8">
    <source>
        <dbReference type="Pfam" id="PF07940"/>
    </source>
</evidence>
<dbReference type="Pfam" id="PF05426">
    <property type="entry name" value="Alginate_lyase"/>
    <property type="match status" value="1"/>
</dbReference>
<keyword evidence="2 6" id="KW-0732">Signal</keyword>
<dbReference type="InterPro" id="IPR031680">
    <property type="entry name" value="Hepar_II_III_N"/>
</dbReference>
<feature type="domain" description="Heparin-sulfate lyase N-terminal" evidence="10">
    <location>
        <begin position="722"/>
        <end position="1029"/>
    </location>
</feature>
<sequence length="1312" mass="149118">MNSFLLSLKIFAFSLLLGNNSFAQPTEVTSDLVYPTTFIHPGILQNQADLDYMKSQILKGEEPWKTAFENLQKEANFNFKVQAFTHVVRGSYGRQGQGHKELSASAKEAYRQALLWYVKGEASHAEKAIQIINAWSERLWDFDDNDAKLIAALTGQHFLNAAEILKHSNSGWAPEEIQKFEQLMLTVFYPYIRDFFTEANGNWDAAMINTMLGIGIFTDRPDIFKRAVDRYFWGPNNGGITKYIYPNGQIQETTRDWPHVQLGLGEFAKAAQIAWTQGVDLYGVADNRLALGFEYTAKYMLGEEVPVYGDISTRGRGEFRDIYESVFSHYTNVKKIAMPYTKEAVALTRTNSTWGFLVAQRAPVQLSAIPENVSGPLENAREQTGARKSLNQLNEDEFIKVKPGQSIQKAIDNGSKTGKKILLEKGQHLLKESLKLPSNIHLEGFGLATILLLEEKVSGLTVGNLNPVAENITLKNFVIEGRESAQPEYDPNQGRRTRARQSAPRREGLVLAADLINQIRNIHLENLTVRNFTKNGVSLRGAQRVTIVNCDFSDNGSNVVPGKGLHHNLHLFQSSNVNISKSRFSNSPWGSGIMASLCENIKIVNNESSRNKRDGIQVNESHSVEIKYNLLEGNDRNGLHFENLFKGNSQLTIAQNTIRTNGAMGVNSPDNQTQQRNYNFIQHNKIHASTSLPNDHFLSKWKKVSEKLNLPQEVQVNGANPLLAARYLLEYFRHRKGLAHPSDNNNYNEIPSSKDYTYAENAIKHVMVGQPAYPSFFVGRDINWESQPVKDKEWVWQLNRMVFWQSMGKVYKDQGDEKYAREWNKQLIDWVIKNPRDDRHQLAWRSIEAGIRGNRWTHLFNYFLHSPNFSPEALVFYLSSIFDHADYLMTKYSSGSNWALMEAEGMAFIAMTFPEFKDSDLWLTEAIKRFNNEIHEQVYPDGHQRELAFGYHMGSISWFLRTYELAQMNNKADLFSEDYLKMIEKMTEVPMKLAFPNGTTPQFGDAWTGEPGQYYNKLETWAKLFDREDFLYVATEGKKGIKPIQTAYAFPQSGLYSVRSSWDPEAIAMVIKCGPNGGGHSQPDNNTFSLYAGGRNLTPDSGSFIYSGDPEGRAWFRQSKVHQTLTLDGKNINYAPKLLLWKPGEKHDILVVENQNYEGMAHRRAVIFYNKSFFILVDEAIGNEKGLLDLNFQLAPGKVSIDKENLAVQTLFEEGYNLSIKAHEMSKLDLERQEGQVSFVYTVKEPRPAFSFSKEWDGKKNGMRFITSLVPFQGKTPPQLDIKLGSKTKIGSNKVTLEIFINGEKETLSYHF</sequence>
<dbReference type="Pfam" id="PF16889">
    <property type="entry name" value="Hepar_II_III_N"/>
    <property type="match status" value="1"/>
</dbReference>
<evidence type="ECO:0000256" key="2">
    <source>
        <dbReference type="ARBA" id="ARBA00022729"/>
    </source>
</evidence>
<dbReference type="Gene3D" id="2.70.98.70">
    <property type="match status" value="1"/>
</dbReference>
<evidence type="ECO:0000313" key="11">
    <source>
        <dbReference type="EMBL" id="AEL28422.1"/>
    </source>
</evidence>
<dbReference type="Pfam" id="PF07940">
    <property type="entry name" value="Hepar_II_III_C"/>
    <property type="match status" value="1"/>
</dbReference>
<evidence type="ECO:0000256" key="6">
    <source>
        <dbReference type="SAM" id="SignalP"/>
    </source>
</evidence>
<gene>
    <name evidence="11" type="ordered locus">Cycma_4737</name>
</gene>
<dbReference type="InterPro" id="IPR008929">
    <property type="entry name" value="Chondroitin_lyas"/>
</dbReference>
<dbReference type="EMBL" id="CP002955">
    <property type="protein sequence ID" value="AEL28422.1"/>
    <property type="molecule type" value="Genomic_DNA"/>
</dbReference>
<dbReference type="HOGENOM" id="CLU_260578_0_0_10"/>
<reference evidence="12" key="1">
    <citation type="submission" date="2011-07" db="EMBL/GenBank/DDBJ databases">
        <title>The complete genome of Cyclobacterium marinum DSM 745.</title>
        <authorList>
            <person name="Lucas S."/>
            <person name="Han J."/>
            <person name="Lapidus A."/>
            <person name="Bruce D."/>
            <person name="Goodwin L."/>
            <person name="Pitluck S."/>
            <person name="Peters L."/>
            <person name="Kyrpides N."/>
            <person name="Mavromatis K."/>
            <person name="Ivanova N."/>
            <person name="Ovchinnikova G."/>
            <person name="Chertkov O."/>
            <person name="Detter J.C."/>
            <person name="Tapia R."/>
            <person name="Han C."/>
            <person name="Land M."/>
            <person name="Hauser L."/>
            <person name="Markowitz V."/>
            <person name="Cheng J.-F."/>
            <person name="Hugenholtz P."/>
            <person name="Woyke T."/>
            <person name="Wu D."/>
            <person name="Tindall B."/>
            <person name="Schuetze A."/>
            <person name="Brambilla E."/>
            <person name="Klenk H.-P."/>
            <person name="Eisen J.A."/>
        </authorList>
    </citation>
    <scope>NUCLEOTIDE SEQUENCE [LARGE SCALE GENOMIC DNA]</scope>
    <source>
        <strain evidence="12">ATCC 25205 / DSM 745 / LMG 13164 / NCIMB 1802</strain>
    </source>
</reference>
<accession>G0J4I2</accession>
<dbReference type="OrthoDB" id="7335480at2"/>
<dbReference type="Gene3D" id="1.50.10.100">
    <property type="entry name" value="Chondroitin AC/alginate lyase"/>
    <property type="match status" value="2"/>
</dbReference>
<feature type="chain" id="PRO_5003400791" evidence="6">
    <location>
        <begin position="24"/>
        <end position="1312"/>
    </location>
</feature>
<dbReference type="eggNOG" id="COG5434">
    <property type="taxonomic scope" value="Bacteria"/>
</dbReference>
<comment type="subcellular location">
    <subcellularLocation>
        <location evidence="1">Periplasm</location>
    </subcellularLocation>
</comment>
<feature type="domain" description="Right handed beta helix" evidence="9">
    <location>
        <begin position="520"/>
        <end position="641"/>
    </location>
</feature>
<dbReference type="InterPro" id="IPR012334">
    <property type="entry name" value="Pectin_lyas_fold"/>
</dbReference>
<keyword evidence="4" id="KW-0456">Lyase</keyword>
<dbReference type="InterPro" id="IPR011050">
    <property type="entry name" value="Pectin_lyase_fold/virulence"/>
</dbReference>
<dbReference type="InterPro" id="IPR039448">
    <property type="entry name" value="Beta_helix"/>
</dbReference>
<dbReference type="GO" id="GO:0042597">
    <property type="term" value="C:periplasmic space"/>
    <property type="evidence" value="ECO:0007669"/>
    <property type="project" value="UniProtKB-SubCell"/>
</dbReference>
<evidence type="ECO:0000256" key="3">
    <source>
        <dbReference type="ARBA" id="ARBA00022764"/>
    </source>
</evidence>
<dbReference type="Pfam" id="PF13229">
    <property type="entry name" value="Beta_helix"/>
    <property type="match status" value="1"/>
</dbReference>
<protein>
    <submittedName>
        <fullName evidence="11">Heparinase II/III family protein</fullName>
    </submittedName>
</protein>
<dbReference type="SUPFAM" id="SSF51126">
    <property type="entry name" value="Pectin lyase-like"/>
    <property type="match status" value="1"/>
</dbReference>
<dbReference type="InterPro" id="IPR006626">
    <property type="entry name" value="PbH1"/>
</dbReference>
<evidence type="ECO:0000256" key="1">
    <source>
        <dbReference type="ARBA" id="ARBA00004418"/>
    </source>
</evidence>
<dbReference type="GO" id="GO:0016829">
    <property type="term" value="F:lyase activity"/>
    <property type="evidence" value="ECO:0007669"/>
    <property type="project" value="UniProtKB-KW"/>
</dbReference>
<evidence type="ECO:0000259" key="10">
    <source>
        <dbReference type="Pfam" id="PF16889"/>
    </source>
</evidence>
<dbReference type="KEGG" id="cmr:Cycma_4737"/>
<evidence type="ECO:0000259" key="9">
    <source>
        <dbReference type="Pfam" id="PF13229"/>
    </source>
</evidence>
<dbReference type="PANTHER" id="PTHR39210:SF1">
    <property type="entry name" value="HEPARIN-SULFATE LYASE"/>
    <property type="match status" value="1"/>
</dbReference>
<keyword evidence="3" id="KW-0574">Periplasm</keyword>
<evidence type="ECO:0000313" key="12">
    <source>
        <dbReference type="Proteomes" id="UP000001635"/>
    </source>
</evidence>
<evidence type="ECO:0000259" key="7">
    <source>
        <dbReference type="Pfam" id="PF05426"/>
    </source>
</evidence>